<evidence type="ECO:0000256" key="2">
    <source>
        <dbReference type="ARBA" id="ARBA00022771"/>
    </source>
</evidence>
<keyword evidence="1" id="KW-0479">Metal-binding</keyword>
<organism evidence="7">
    <name type="scientific">Heterosigma akashiwo</name>
    <name type="common">Chromophytic alga</name>
    <name type="synonym">Heterosigma carterae</name>
    <dbReference type="NCBI Taxonomy" id="2829"/>
    <lineage>
        <taxon>Eukaryota</taxon>
        <taxon>Sar</taxon>
        <taxon>Stramenopiles</taxon>
        <taxon>Ochrophyta</taxon>
        <taxon>Raphidophyceae</taxon>
        <taxon>Chattonellales</taxon>
        <taxon>Chattonellaceae</taxon>
        <taxon>Heterosigma</taxon>
    </lineage>
</organism>
<sequence length="314" mass="34887">MKLAALCCLCYVAVIIHNTSVEATHHGLAAHSGGTSSSSKILFNRTFRGGAVGRKKRKNDEVDEDAELYEDEEELTSYDQDTALWLLNQMHVYHARTALLAKELRKTGHLTGLAAIVQEERGNKLDIALSTEEKPMPCRIYYEAEAGSKVVAPCKCKGTQKWIQWSALNQQWRNEPHKFKNCNTCKTPIDYKLYYSFAAGSTQWLSALLERPARLQALVAAGLAGGAALLGLLLHGLVARALLSAALWRNYHRALGVVYAPLPLKIFVLQLTYKPVLKSFDRLVKRLRDRLVEWESALVQQALPVTVNGDGDSA</sequence>
<dbReference type="SMART" id="SM00744">
    <property type="entry name" value="RINGv"/>
    <property type="match status" value="1"/>
</dbReference>
<evidence type="ECO:0000256" key="5">
    <source>
        <dbReference type="SAM" id="SignalP"/>
    </source>
</evidence>
<protein>
    <recommendedName>
        <fullName evidence="6">RING-CH-type domain-containing protein</fullName>
    </recommendedName>
</protein>
<evidence type="ECO:0000259" key="6">
    <source>
        <dbReference type="PROSITE" id="PS51292"/>
    </source>
</evidence>
<dbReference type="Gene3D" id="3.30.40.10">
    <property type="entry name" value="Zinc/RING finger domain, C3HC4 (zinc finger)"/>
    <property type="match status" value="1"/>
</dbReference>
<evidence type="ECO:0000313" key="7">
    <source>
        <dbReference type="EMBL" id="CAE0626944.1"/>
    </source>
</evidence>
<keyword evidence="4" id="KW-0472">Membrane</keyword>
<gene>
    <name evidence="7" type="ORF">HAKA00212_LOCUS5620</name>
</gene>
<evidence type="ECO:0000256" key="4">
    <source>
        <dbReference type="SAM" id="Phobius"/>
    </source>
</evidence>
<keyword evidence="4" id="KW-1133">Transmembrane helix</keyword>
<dbReference type="InterPro" id="IPR011016">
    <property type="entry name" value="Znf_RING-CH"/>
</dbReference>
<proteinExistence type="predicted"/>
<dbReference type="EMBL" id="HBIU01012455">
    <property type="protein sequence ID" value="CAE0626944.1"/>
    <property type="molecule type" value="Transcribed_RNA"/>
</dbReference>
<dbReference type="GO" id="GO:0008270">
    <property type="term" value="F:zinc ion binding"/>
    <property type="evidence" value="ECO:0007669"/>
    <property type="project" value="UniProtKB-KW"/>
</dbReference>
<reference evidence="7" key="1">
    <citation type="submission" date="2021-01" db="EMBL/GenBank/DDBJ databases">
        <authorList>
            <person name="Corre E."/>
            <person name="Pelletier E."/>
            <person name="Niang G."/>
            <person name="Scheremetjew M."/>
            <person name="Finn R."/>
            <person name="Kale V."/>
            <person name="Holt S."/>
            <person name="Cochrane G."/>
            <person name="Meng A."/>
            <person name="Brown T."/>
            <person name="Cohen L."/>
        </authorList>
    </citation>
    <scope>NUCLEOTIDE SEQUENCE</scope>
    <source>
        <strain evidence="7">CCMP3107</strain>
    </source>
</reference>
<dbReference type="InterPro" id="IPR013083">
    <property type="entry name" value="Znf_RING/FYVE/PHD"/>
</dbReference>
<accession>A0A7S3XMD3</accession>
<feature type="domain" description="RING-CH-type" evidence="6">
    <location>
        <begin position="130"/>
        <end position="192"/>
    </location>
</feature>
<dbReference type="PROSITE" id="PS51292">
    <property type="entry name" value="ZF_RING_CH"/>
    <property type="match status" value="1"/>
</dbReference>
<keyword evidence="3" id="KW-0862">Zinc</keyword>
<name>A0A7S3XMD3_HETAK</name>
<evidence type="ECO:0000256" key="1">
    <source>
        <dbReference type="ARBA" id="ARBA00022723"/>
    </source>
</evidence>
<dbReference type="AlphaFoldDB" id="A0A7S3XMD3"/>
<keyword evidence="5" id="KW-0732">Signal</keyword>
<evidence type="ECO:0000256" key="3">
    <source>
        <dbReference type="ARBA" id="ARBA00022833"/>
    </source>
</evidence>
<feature type="transmembrane region" description="Helical" evidence="4">
    <location>
        <begin position="218"/>
        <end position="243"/>
    </location>
</feature>
<feature type="chain" id="PRO_5030951391" description="RING-CH-type domain-containing protein" evidence="5">
    <location>
        <begin position="24"/>
        <end position="314"/>
    </location>
</feature>
<feature type="signal peptide" evidence="5">
    <location>
        <begin position="1"/>
        <end position="23"/>
    </location>
</feature>
<keyword evidence="2" id="KW-0863">Zinc-finger</keyword>
<keyword evidence="4" id="KW-0812">Transmembrane</keyword>